<sequence>MDIITICILISSLSFFAYTLFYFTSTKMKGEFERFKLEKFGLIVIVLQFLGASGLLLGLKFNLLLILSSLGLALLMFFGVIVRLRLKDGLKVSTPALFYMILNAVIFVYAIK</sequence>
<evidence type="ECO:0008006" key="8">
    <source>
        <dbReference type="Google" id="ProtNLM"/>
    </source>
</evidence>
<dbReference type="OrthoDB" id="799482at2"/>
<comment type="subcellular location">
    <subcellularLocation>
        <location evidence="1">Membrane</location>
        <topology evidence="1">Multi-pass membrane protein</topology>
    </subcellularLocation>
</comment>
<proteinExistence type="predicted"/>
<comment type="caution">
    <text evidence="6">The sequence shown here is derived from an EMBL/GenBank/DDBJ whole genome shotgun (WGS) entry which is preliminary data.</text>
</comment>
<dbReference type="GO" id="GO:0016020">
    <property type="term" value="C:membrane"/>
    <property type="evidence" value="ECO:0007669"/>
    <property type="project" value="UniProtKB-SubCell"/>
</dbReference>
<keyword evidence="7" id="KW-1185">Reference proteome</keyword>
<feature type="transmembrane region" description="Helical" evidence="5">
    <location>
        <begin position="6"/>
        <end position="25"/>
    </location>
</feature>
<name>A0A4Q4KLT9_9FLAO</name>
<feature type="transmembrane region" description="Helical" evidence="5">
    <location>
        <begin position="37"/>
        <end position="57"/>
    </location>
</feature>
<organism evidence="6 7">
    <name type="scientific">Brumimicrobium glaciale</name>
    <dbReference type="NCBI Taxonomy" id="200475"/>
    <lineage>
        <taxon>Bacteria</taxon>
        <taxon>Pseudomonadati</taxon>
        <taxon>Bacteroidota</taxon>
        <taxon>Flavobacteriia</taxon>
        <taxon>Flavobacteriales</taxon>
        <taxon>Crocinitomicaceae</taxon>
        <taxon>Brumimicrobium</taxon>
    </lineage>
</organism>
<keyword evidence="4 5" id="KW-0472">Membrane</keyword>
<keyword evidence="2 5" id="KW-0812">Transmembrane</keyword>
<evidence type="ECO:0000256" key="1">
    <source>
        <dbReference type="ARBA" id="ARBA00004141"/>
    </source>
</evidence>
<dbReference type="EMBL" id="SETE01000005">
    <property type="protein sequence ID" value="RYM32809.1"/>
    <property type="molecule type" value="Genomic_DNA"/>
</dbReference>
<evidence type="ECO:0000256" key="5">
    <source>
        <dbReference type="SAM" id="Phobius"/>
    </source>
</evidence>
<keyword evidence="3 5" id="KW-1133">Transmembrane helix</keyword>
<evidence type="ECO:0000256" key="3">
    <source>
        <dbReference type="ARBA" id="ARBA00022989"/>
    </source>
</evidence>
<evidence type="ECO:0000313" key="7">
    <source>
        <dbReference type="Proteomes" id="UP000293952"/>
    </source>
</evidence>
<dbReference type="InterPro" id="IPR032808">
    <property type="entry name" value="DoxX"/>
</dbReference>
<feature type="transmembrane region" description="Helical" evidence="5">
    <location>
        <begin position="94"/>
        <end position="111"/>
    </location>
</feature>
<evidence type="ECO:0000313" key="6">
    <source>
        <dbReference type="EMBL" id="RYM32809.1"/>
    </source>
</evidence>
<dbReference type="AlphaFoldDB" id="A0A4Q4KLT9"/>
<accession>A0A4Q4KLT9</accession>
<dbReference type="Proteomes" id="UP000293952">
    <property type="component" value="Unassembled WGS sequence"/>
</dbReference>
<protein>
    <recommendedName>
        <fullName evidence="8">DoxX family protein</fullName>
    </recommendedName>
</protein>
<feature type="transmembrane region" description="Helical" evidence="5">
    <location>
        <begin position="63"/>
        <end position="82"/>
    </location>
</feature>
<dbReference type="RefSeq" id="WP_130094147.1">
    <property type="nucleotide sequence ID" value="NZ_SETE01000005.1"/>
</dbReference>
<reference evidence="6 7" key="1">
    <citation type="submission" date="2019-02" db="EMBL/GenBank/DDBJ databases">
        <title>Genome sequence of the sea-ice species Brumimicrobium glaciale.</title>
        <authorList>
            <person name="Bowman J.P."/>
        </authorList>
    </citation>
    <scope>NUCLEOTIDE SEQUENCE [LARGE SCALE GENOMIC DNA]</scope>
    <source>
        <strain evidence="6 7">IC156</strain>
    </source>
</reference>
<evidence type="ECO:0000256" key="4">
    <source>
        <dbReference type="ARBA" id="ARBA00023136"/>
    </source>
</evidence>
<gene>
    <name evidence="6" type="ORF">ERX46_12160</name>
</gene>
<evidence type="ECO:0000256" key="2">
    <source>
        <dbReference type="ARBA" id="ARBA00022692"/>
    </source>
</evidence>
<dbReference type="Pfam" id="PF13564">
    <property type="entry name" value="DoxX_2"/>
    <property type="match status" value="1"/>
</dbReference>